<protein>
    <submittedName>
        <fullName evidence="1">Uncharacterized protein</fullName>
    </submittedName>
</protein>
<proteinExistence type="predicted"/>
<organism evidence="1">
    <name type="scientific">Coxiella burnetii</name>
    <dbReference type="NCBI Taxonomy" id="777"/>
    <lineage>
        <taxon>Bacteria</taxon>
        <taxon>Pseudomonadati</taxon>
        <taxon>Pseudomonadota</taxon>
        <taxon>Gammaproteobacteria</taxon>
        <taxon>Legionellales</taxon>
        <taxon>Coxiellaceae</taxon>
        <taxon>Coxiella</taxon>
    </lineage>
</organism>
<dbReference type="AlphaFoldDB" id="L0BXJ4"/>
<dbReference type="EMBL" id="JQ713147">
    <property type="protein sequence ID" value="AFZ95043.1"/>
    <property type="molecule type" value="Genomic_DNA"/>
</dbReference>
<name>L0BXJ4_COXBE</name>
<accession>L0BXJ4</accession>
<evidence type="ECO:0000313" key="1">
    <source>
        <dbReference type="EMBL" id="AFZ95043.1"/>
    </source>
</evidence>
<reference evidence="1" key="1">
    <citation type="journal article" date="2013" name="PLoS ONE">
        <title>Microevolution of the Chromosomal Region of Acute Disease Antigen A (adaA) in the Query (Q) Fever Agent Coxiella burnetii.</title>
        <authorList>
            <person name="Frangoulidis D."/>
            <person name="Splettstoesser W.D."/>
            <person name="Landt O."/>
            <person name="Dehnhardt J."/>
            <person name="Henning K."/>
            <person name="Hilbert A."/>
            <person name="Bauer T."/>
            <person name="Antwerpen M."/>
            <person name="Meyer H."/>
            <person name="Walter M.C."/>
            <person name="Knobloch J.K.-M."/>
        </authorList>
    </citation>
    <scope>NUCLEOTIDE SEQUENCE</scope>
    <source>
        <strain evidence="1">MSU Goat Q177</strain>
    </source>
</reference>
<sequence>MVKNRGYELYLKHHTDCYFHSTDEEIFFWINCNLLVSSFNKFFEAIKEDISINNNLSPIKSK</sequence>